<evidence type="ECO:0000313" key="3">
    <source>
        <dbReference type="Proteomes" id="UP000065797"/>
    </source>
</evidence>
<sequence>MKLPLLQVETERLIIRPFQKEDYESWLDGFNKRLPSQYKYDDGYHDMSSSTKEWFTEWIRGFDEAARRDEMYVLGIFRKKDGANIGKLELIKILRMDYQWAMMGYTIHNQYWKNGYGIESVKSTLPLFFNSLQFHRIELHINVDNEPSVRLAERAGFSFECMRKAFSMGNGKWADFLIYYKNKEMSI</sequence>
<dbReference type="EMBL" id="LRPH01000055">
    <property type="protein sequence ID" value="KWU61269.1"/>
    <property type="molecule type" value="Genomic_DNA"/>
</dbReference>
<gene>
    <name evidence="2" type="ORF">AWW70_01850</name>
</gene>
<dbReference type="InterPro" id="IPR051531">
    <property type="entry name" value="N-acetyltransferase"/>
</dbReference>
<dbReference type="InterPro" id="IPR000182">
    <property type="entry name" value="GNAT_dom"/>
</dbReference>
<proteinExistence type="predicted"/>
<dbReference type="AlphaFoldDB" id="A0A109G6Y2"/>
<dbReference type="SUPFAM" id="SSF55729">
    <property type="entry name" value="Acyl-CoA N-acyltransferases (Nat)"/>
    <property type="match status" value="1"/>
</dbReference>
<dbReference type="Proteomes" id="UP000065797">
    <property type="component" value="Unassembled WGS sequence"/>
</dbReference>
<evidence type="ECO:0000259" key="1">
    <source>
        <dbReference type="PROSITE" id="PS51186"/>
    </source>
</evidence>
<dbReference type="Pfam" id="PF13302">
    <property type="entry name" value="Acetyltransf_3"/>
    <property type="match status" value="1"/>
</dbReference>
<comment type="caution">
    <text evidence="2">The sequence shown here is derived from an EMBL/GenBank/DDBJ whole genome shotgun (WGS) entry which is preliminary data.</text>
</comment>
<accession>A0A109G6Y2</accession>
<protein>
    <submittedName>
        <fullName evidence="2">GNAT family acetyltransferase</fullName>
    </submittedName>
</protein>
<name>A0A109G6Y2_BACMY</name>
<reference evidence="2 3" key="1">
    <citation type="submission" date="2016-01" db="EMBL/GenBank/DDBJ databases">
        <authorList>
            <person name="McClelland M."/>
            <person name="Jain A."/>
            <person name="Saraogi P."/>
            <person name="Mendelson R."/>
            <person name="Westerman R."/>
            <person name="SanMiguel P."/>
            <person name="Csonka L."/>
        </authorList>
    </citation>
    <scope>NUCLEOTIDE SEQUENCE [LARGE SCALE GENOMIC DNA]</scope>
    <source>
        <strain evidence="2 3">PE8-15</strain>
    </source>
</reference>
<dbReference type="InterPro" id="IPR016181">
    <property type="entry name" value="Acyl_CoA_acyltransferase"/>
</dbReference>
<dbReference type="Gene3D" id="3.40.630.30">
    <property type="match status" value="1"/>
</dbReference>
<feature type="domain" description="N-acetyltransferase" evidence="1">
    <location>
        <begin position="13"/>
        <end position="184"/>
    </location>
</feature>
<dbReference type="GO" id="GO:0016747">
    <property type="term" value="F:acyltransferase activity, transferring groups other than amino-acyl groups"/>
    <property type="evidence" value="ECO:0007669"/>
    <property type="project" value="InterPro"/>
</dbReference>
<organism evidence="2 3">
    <name type="scientific">Bacillus mycoides</name>
    <dbReference type="NCBI Taxonomy" id="1405"/>
    <lineage>
        <taxon>Bacteria</taxon>
        <taxon>Bacillati</taxon>
        <taxon>Bacillota</taxon>
        <taxon>Bacilli</taxon>
        <taxon>Bacillales</taxon>
        <taxon>Bacillaceae</taxon>
        <taxon>Bacillus</taxon>
        <taxon>Bacillus cereus group</taxon>
    </lineage>
</organism>
<keyword evidence="2" id="KW-0808">Transferase</keyword>
<dbReference type="RefSeq" id="WP_060750650.1">
    <property type="nucleotide sequence ID" value="NZ_LRPH01000055.1"/>
</dbReference>
<evidence type="ECO:0000313" key="2">
    <source>
        <dbReference type="EMBL" id="KWU61269.1"/>
    </source>
</evidence>
<dbReference type="PANTHER" id="PTHR43792">
    <property type="entry name" value="GNAT FAMILY, PUTATIVE (AFU_ORTHOLOGUE AFUA_3G00765)-RELATED-RELATED"/>
    <property type="match status" value="1"/>
</dbReference>
<dbReference type="PROSITE" id="PS51186">
    <property type="entry name" value="GNAT"/>
    <property type="match status" value="1"/>
</dbReference>